<dbReference type="SUPFAM" id="SSF49503">
    <property type="entry name" value="Cupredoxins"/>
    <property type="match status" value="1"/>
</dbReference>
<reference evidence="3 5" key="1">
    <citation type="submission" date="2018-10" db="EMBL/GenBank/DDBJ databases">
        <title>Sequencing the genomes of 1000 actinobacteria strains.</title>
        <authorList>
            <person name="Klenk H.-P."/>
        </authorList>
    </citation>
    <scope>NUCLEOTIDE SEQUENCE [LARGE SCALE GENOMIC DNA]</scope>
    <source>
        <strain evidence="3 5">DSM 45175</strain>
    </source>
</reference>
<keyword evidence="5" id="KW-1185">Reference proteome</keyword>
<evidence type="ECO:0000256" key="1">
    <source>
        <dbReference type="SAM" id="MobiDB-lite"/>
    </source>
</evidence>
<feature type="chain" id="PRO_5038305791" evidence="2">
    <location>
        <begin position="24"/>
        <end position="142"/>
    </location>
</feature>
<gene>
    <name evidence="3" type="ORF">BDK92_1184</name>
    <name evidence="4" type="ORF">BDK92_4651</name>
</gene>
<dbReference type="Proteomes" id="UP000277671">
    <property type="component" value="Unassembled WGS sequence"/>
</dbReference>
<protein>
    <submittedName>
        <fullName evidence="3">Copper binding plastocyanin/azurin family protein</fullName>
    </submittedName>
</protein>
<dbReference type="OrthoDB" id="345021at2"/>
<dbReference type="RefSeq" id="WP_121155307.1">
    <property type="nucleotide sequence ID" value="NZ_RBKT01000001.1"/>
</dbReference>
<dbReference type="EMBL" id="RBKT01000001">
    <property type="protein sequence ID" value="RKR86913.1"/>
    <property type="molecule type" value="Genomic_DNA"/>
</dbReference>
<feature type="region of interest" description="Disordered" evidence="1">
    <location>
        <begin position="27"/>
        <end position="52"/>
    </location>
</feature>
<keyword evidence="2" id="KW-0732">Signal</keyword>
<feature type="signal peptide" evidence="2">
    <location>
        <begin position="1"/>
        <end position="23"/>
    </location>
</feature>
<accession>A0A495JDK0</accession>
<dbReference type="InterPro" id="IPR008972">
    <property type="entry name" value="Cupredoxin"/>
</dbReference>
<evidence type="ECO:0000256" key="2">
    <source>
        <dbReference type="SAM" id="SignalP"/>
    </source>
</evidence>
<dbReference type="AlphaFoldDB" id="A0A495JDK0"/>
<evidence type="ECO:0000313" key="4">
    <source>
        <dbReference type="EMBL" id="RKR90281.1"/>
    </source>
</evidence>
<feature type="compositionally biased region" description="Low complexity" evidence="1">
    <location>
        <begin position="30"/>
        <end position="52"/>
    </location>
</feature>
<evidence type="ECO:0000313" key="3">
    <source>
        <dbReference type="EMBL" id="RKR86913.1"/>
    </source>
</evidence>
<dbReference type="EMBL" id="RBKT01000001">
    <property type="protein sequence ID" value="RKR90281.1"/>
    <property type="molecule type" value="Genomic_DNA"/>
</dbReference>
<sequence length="142" mass="14255">MGAFKRRIMLVLAAGAGGALLLAGCGGGDSPTPSSTSSGTGSPAASSAATGTKVTATEKEFSITLSTTTFTPGVYTFEVVNQGTMLHNLTIKGPGVDTQASPNVQAGATGQVTVTLQQGSYELWCSLDNHKALGMDTTIQVG</sequence>
<name>A0A495JDK0_9ACTN</name>
<dbReference type="PROSITE" id="PS51257">
    <property type="entry name" value="PROKAR_LIPOPROTEIN"/>
    <property type="match status" value="1"/>
</dbReference>
<dbReference type="Gene3D" id="2.60.40.420">
    <property type="entry name" value="Cupredoxins - blue copper proteins"/>
    <property type="match status" value="1"/>
</dbReference>
<evidence type="ECO:0000313" key="5">
    <source>
        <dbReference type="Proteomes" id="UP000277671"/>
    </source>
</evidence>
<organism evidence="3 5">
    <name type="scientific">Micromonospora pisi</name>
    <dbReference type="NCBI Taxonomy" id="589240"/>
    <lineage>
        <taxon>Bacteria</taxon>
        <taxon>Bacillati</taxon>
        <taxon>Actinomycetota</taxon>
        <taxon>Actinomycetes</taxon>
        <taxon>Micromonosporales</taxon>
        <taxon>Micromonosporaceae</taxon>
        <taxon>Micromonospora</taxon>
    </lineage>
</organism>
<proteinExistence type="predicted"/>
<comment type="caution">
    <text evidence="3">The sequence shown here is derived from an EMBL/GenBank/DDBJ whole genome shotgun (WGS) entry which is preliminary data.</text>
</comment>